<dbReference type="EMBL" id="SMDR01000001">
    <property type="protein sequence ID" value="TNJ35079.1"/>
    <property type="molecule type" value="Genomic_DNA"/>
</dbReference>
<comment type="caution">
    <text evidence="2">The sequence shown here is derived from an EMBL/GenBank/DDBJ whole genome shotgun (WGS) entry which is preliminary data.</text>
</comment>
<organism evidence="2 3">
    <name type="scientific">Arenimonas terrae</name>
    <dbReference type="NCBI Taxonomy" id="2546226"/>
    <lineage>
        <taxon>Bacteria</taxon>
        <taxon>Pseudomonadati</taxon>
        <taxon>Pseudomonadota</taxon>
        <taxon>Gammaproteobacteria</taxon>
        <taxon>Lysobacterales</taxon>
        <taxon>Lysobacteraceae</taxon>
        <taxon>Arenimonas</taxon>
    </lineage>
</organism>
<reference evidence="2 3" key="1">
    <citation type="submission" date="2019-03" db="EMBL/GenBank/DDBJ databases">
        <title>Arenimonas daejeonensis sp. nov., isolated from compost.</title>
        <authorList>
            <person name="Jeon C.O."/>
        </authorList>
    </citation>
    <scope>NUCLEOTIDE SEQUENCE [LARGE SCALE GENOMIC DNA]</scope>
    <source>
        <strain evidence="2 3">R29</strain>
    </source>
</reference>
<keyword evidence="1" id="KW-0732">Signal</keyword>
<dbReference type="PROSITE" id="PS51257">
    <property type="entry name" value="PROKAR_LIPOPROTEIN"/>
    <property type="match status" value="1"/>
</dbReference>
<dbReference type="PANTHER" id="PTHR37530">
    <property type="entry name" value="OUTER MEMBRANE PROTEIN SLP"/>
    <property type="match status" value="1"/>
</dbReference>
<dbReference type="GO" id="GO:0019867">
    <property type="term" value="C:outer membrane"/>
    <property type="evidence" value="ECO:0007669"/>
    <property type="project" value="InterPro"/>
</dbReference>
<accession>A0A5C4RW01</accession>
<dbReference type="RefSeq" id="WP_139446190.1">
    <property type="nucleotide sequence ID" value="NZ_SMDR01000001.1"/>
</dbReference>
<dbReference type="PIRSF" id="PIRSF004982">
    <property type="entry name" value="SlP"/>
    <property type="match status" value="1"/>
</dbReference>
<dbReference type="Proteomes" id="UP000305760">
    <property type="component" value="Unassembled WGS sequence"/>
</dbReference>
<feature type="signal peptide" evidence="1">
    <location>
        <begin position="1"/>
        <end position="20"/>
    </location>
</feature>
<dbReference type="Pfam" id="PF03843">
    <property type="entry name" value="Slp"/>
    <property type="match status" value="1"/>
</dbReference>
<sequence>MTRLAALLFSTLLLAGCVSAPKALQGDFAPIEPGQAARDGRVGERVRWGGRVVRVEPLADRSCFEVVGIRVGSDGRPLARDDGSTGRFLACRAGFYDPEVFLPGREVTISGAIEGYETRKVGEYDYRYPRLAADVVLLWPERRDVDVIVERYPVWW</sequence>
<keyword evidence="3" id="KW-1185">Reference proteome</keyword>
<dbReference type="AlphaFoldDB" id="A0A5C4RW01"/>
<evidence type="ECO:0000256" key="1">
    <source>
        <dbReference type="SAM" id="SignalP"/>
    </source>
</evidence>
<evidence type="ECO:0000313" key="3">
    <source>
        <dbReference type="Proteomes" id="UP000305760"/>
    </source>
</evidence>
<gene>
    <name evidence="2" type="ORF">E1B00_04710</name>
</gene>
<name>A0A5C4RW01_9GAMM</name>
<dbReference type="OrthoDB" id="5295757at2"/>
<dbReference type="InterPro" id="IPR004658">
    <property type="entry name" value="OMP_Slp"/>
</dbReference>
<evidence type="ECO:0008006" key="4">
    <source>
        <dbReference type="Google" id="ProtNLM"/>
    </source>
</evidence>
<protein>
    <recommendedName>
        <fullName evidence="4">Slp family lipoprotein</fullName>
    </recommendedName>
</protein>
<proteinExistence type="predicted"/>
<evidence type="ECO:0000313" key="2">
    <source>
        <dbReference type="EMBL" id="TNJ35079.1"/>
    </source>
</evidence>
<dbReference type="PANTHER" id="PTHR37530:SF1">
    <property type="entry name" value="OUTER MEMBRANE PROTEIN SLP"/>
    <property type="match status" value="1"/>
</dbReference>
<feature type="chain" id="PRO_5023036954" description="Slp family lipoprotein" evidence="1">
    <location>
        <begin position="21"/>
        <end position="156"/>
    </location>
</feature>